<reference evidence="2" key="1">
    <citation type="journal article" date="2014" name="Front. Microbiol.">
        <title>High frequency of phylogenetically diverse reductive dehalogenase-homologous genes in deep subseafloor sedimentary metagenomes.</title>
        <authorList>
            <person name="Kawai M."/>
            <person name="Futagami T."/>
            <person name="Toyoda A."/>
            <person name="Takaki Y."/>
            <person name="Nishi S."/>
            <person name="Hori S."/>
            <person name="Arai W."/>
            <person name="Tsubouchi T."/>
            <person name="Morono Y."/>
            <person name="Uchiyama I."/>
            <person name="Ito T."/>
            <person name="Fujiyama A."/>
            <person name="Inagaki F."/>
            <person name="Takami H."/>
        </authorList>
    </citation>
    <scope>NUCLEOTIDE SEQUENCE</scope>
    <source>
        <strain evidence="2">Expedition CK06-06</strain>
    </source>
</reference>
<protein>
    <recommendedName>
        <fullName evidence="1">NAD-dependent epimerase/dehydratase domain-containing protein</fullName>
    </recommendedName>
</protein>
<comment type="caution">
    <text evidence="2">The sequence shown here is derived from an EMBL/GenBank/DDBJ whole genome shotgun (WGS) entry which is preliminary data.</text>
</comment>
<organism evidence="2">
    <name type="scientific">marine sediment metagenome</name>
    <dbReference type="NCBI Taxonomy" id="412755"/>
    <lineage>
        <taxon>unclassified sequences</taxon>
        <taxon>metagenomes</taxon>
        <taxon>ecological metagenomes</taxon>
    </lineage>
</organism>
<dbReference type="Gene3D" id="3.40.50.720">
    <property type="entry name" value="NAD(P)-binding Rossmann-like Domain"/>
    <property type="match status" value="1"/>
</dbReference>
<evidence type="ECO:0000313" key="2">
    <source>
        <dbReference type="EMBL" id="GAI90080.1"/>
    </source>
</evidence>
<dbReference type="AlphaFoldDB" id="X1TRA0"/>
<gene>
    <name evidence="2" type="ORF">S12H4_34325</name>
</gene>
<name>X1TRA0_9ZZZZ</name>
<dbReference type="SUPFAM" id="SSF51735">
    <property type="entry name" value="NAD(P)-binding Rossmann-fold domains"/>
    <property type="match status" value="1"/>
</dbReference>
<dbReference type="PANTHER" id="PTHR43245:SF13">
    <property type="entry name" value="UDP-D-APIOSE_UDP-D-XYLOSE SYNTHASE 2"/>
    <property type="match status" value="1"/>
</dbReference>
<evidence type="ECO:0000259" key="1">
    <source>
        <dbReference type="Pfam" id="PF01370"/>
    </source>
</evidence>
<proteinExistence type="predicted"/>
<dbReference type="InterPro" id="IPR036291">
    <property type="entry name" value="NAD(P)-bd_dom_sf"/>
</dbReference>
<dbReference type="EMBL" id="BARW01020300">
    <property type="protein sequence ID" value="GAI90080.1"/>
    <property type="molecule type" value="Genomic_DNA"/>
</dbReference>
<dbReference type="PANTHER" id="PTHR43245">
    <property type="entry name" value="BIFUNCTIONAL POLYMYXIN RESISTANCE PROTEIN ARNA"/>
    <property type="match status" value="1"/>
</dbReference>
<dbReference type="Pfam" id="PF01370">
    <property type="entry name" value="Epimerase"/>
    <property type="match status" value="1"/>
</dbReference>
<dbReference type="InterPro" id="IPR050177">
    <property type="entry name" value="Lipid_A_modif_metabolic_enz"/>
</dbReference>
<sequence>MKILVTGATGFIGNNVMKELLKVSNNEIIATSILSDADAEKFDWYKDVAYLSCNLNDHNENYFKFFNQPDILIHLAWEGLPNFKELYHFEKNVIINYQFIKNMVINGLKDLNVIGTCFEYGMQSGPLSEDMSSAPATAYALGKDTLRKFIEELRKNHGFHFKWIRLFLYVWRRTEP</sequence>
<feature type="domain" description="NAD-dependent epimerase/dehydratase" evidence="1">
    <location>
        <begin position="3"/>
        <end position="167"/>
    </location>
</feature>
<dbReference type="InterPro" id="IPR001509">
    <property type="entry name" value="Epimerase_deHydtase"/>
</dbReference>
<accession>X1TRA0</accession>